<reference evidence="2" key="2">
    <citation type="submission" date="2015-07" db="EMBL/GenBank/DDBJ databases">
        <authorList>
            <person name="Noorani M."/>
        </authorList>
    </citation>
    <scope>NUCLEOTIDE SEQUENCE</scope>
    <source>
        <strain evidence="2">Yugu1</strain>
    </source>
</reference>
<name>A0A368PZK0_SETIT</name>
<evidence type="ECO:0008006" key="3">
    <source>
        <dbReference type="Google" id="ProtNLM"/>
    </source>
</evidence>
<feature type="signal peptide" evidence="1">
    <location>
        <begin position="1"/>
        <end position="24"/>
    </location>
</feature>
<evidence type="ECO:0000256" key="1">
    <source>
        <dbReference type="SAM" id="SignalP"/>
    </source>
</evidence>
<reference evidence="2" key="1">
    <citation type="journal article" date="2012" name="Nat. Biotechnol.">
        <title>Reference genome sequence of the model plant Setaria.</title>
        <authorList>
            <person name="Bennetzen J.L."/>
            <person name="Schmutz J."/>
            <person name="Wang H."/>
            <person name="Percifield R."/>
            <person name="Hawkins J."/>
            <person name="Pontaroli A.C."/>
            <person name="Estep M."/>
            <person name="Feng L."/>
            <person name="Vaughn J.N."/>
            <person name="Grimwood J."/>
            <person name="Jenkins J."/>
            <person name="Barry K."/>
            <person name="Lindquist E."/>
            <person name="Hellsten U."/>
            <person name="Deshpande S."/>
            <person name="Wang X."/>
            <person name="Wu X."/>
            <person name="Mitros T."/>
            <person name="Triplett J."/>
            <person name="Yang X."/>
            <person name="Ye C.Y."/>
            <person name="Mauro-Herrera M."/>
            <person name="Wang L."/>
            <person name="Li P."/>
            <person name="Sharma M."/>
            <person name="Sharma R."/>
            <person name="Ronald P.C."/>
            <person name="Panaud O."/>
            <person name="Kellogg E.A."/>
            <person name="Brutnell T.P."/>
            <person name="Doust A.N."/>
            <person name="Tuskan G.A."/>
            <person name="Rokhsar D."/>
            <person name="Devos K.M."/>
        </authorList>
    </citation>
    <scope>NUCLEOTIDE SEQUENCE [LARGE SCALE GENOMIC DNA]</scope>
    <source>
        <strain evidence="2">Yugu1</strain>
    </source>
</reference>
<protein>
    <recommendedName>
        <fullName evidence="3">Secreted protein</fullName>
    </recommendedName>
</protein>
<gene>
    <name evidence="2" type="ORF">SETIT_2G165200v2</name>
</gene>
<proteinExistence type="predicted"/>
<sequence length="129" mass="15082">MTIVRMTRRVLFLLAAPLVMLVHACKMHSYRHCHHRPMNRLTWPAMDMVEPYGRPQVMVLAISHMYSKHSGCFMTIVDTIIFKRCFMNFTTVGASVQENYVATSCFHMDLVDCDNIKFSTYTGMKFMCW</sequence>
<keyword evidence="1" id="KW-0732">Signal</keyword>
<accession>A0A368PZK0</accession>
<feature type="chain" id="PRO_5016769694" description="Secreted protein" evidence="1">
    <location>
        <begin position="25"/>
        <end position="129"/>
    </location>
</feature>
<dbReference type="AlphaFoldDB" id="A0A368PZK0"/>
<dbReference type="OrthoDB" id="10439127at2759"/>
<organism evidence="2">
    <name type="scientific">Setaria italica</name>
    <name type="common">Foxtail millet</name>
    <name type="synonym">Panicum italicum</name>
    <dbReference type="NCBI Taxonomy" id="4555"/>
    <lineage>
        <taxon>Eukaryota</taxon>
        <taxon>Viridiplantae</taxon>
        <taxon>Streptophyta</taxon>
        <taxon>Embryophyta</taxon>
        <taxon>Tracheophyta</taxon>
        <taxon>Spermatophyta</taxon>
        <taxon>Magnoliopsida</taxon>
        <taxon>Liliopsida</taxon>
        <taxon>Poales</taxon>
        <taxon>Poaceae</taxon>
        <taxon>PACMAD clade</taxon>
        <taxon>Panicoideae</taxon>
        <taxon>Panicodae</taxon>
        <taxon>Paniceae</taxon>
        <taxon>Cenchrinae</taxon>
        <taxon>Setaria</taxon>
    </lineage>
</organism>
<dbReference type="EMBL" id="CM003529">
    <property type="protein sequence ID" value="RCV11165.1"/>
    <property type="molecule type" value="Genomic_DNA"/>
</dbReference>
<evidence type="ECO:0000313" key="2">
    <source>
        <dbReference type="EMBL" id="RCV11165.1"/>
    </source>
</evidence>